<feature type="transmembrane region" description="Helical" evidence="7">
    <location>
        <begin position="12"/>
        <end position="33"/>
    </location>
</feature>
<evidence type="ECO:0000256" key="7">
    <source>
        <dbReference type="SAM" id="Phobius"/>
    </source>
</evidence>
<reference evidence="8" key="1">
    <citation type="submission" date="2023-07" db="EMBL/GenBank/DDBJ databases">
        <title>Brevundimonas soil sp. nov., isolated from the soil of chemical plant.</title>
        <authorList>
            <person name="Wu N."/>
        </authorList>
    </citation>
    <scope>NUCLEOTIDE SEQUENCE</scope>
    <source>
        <strain evidence="8">XZ-24</strain>
    </source>
</reference>
<keyword evidence="5 7" id="KW-1133">Transmembrane helix</keyword>
<dbReference type="InterPro" id="IPR032808">
    <property type="entry name" value="DoxX"/>
</dbReference>
<feature type="transmembrane region" description="Helical" evidence="7">
    <location>
        <begin position="86"/>
        <end position="103"/>
    </location>
</feature>
<evidence type="ECO:0000256" key="2">
    <source>
        <dbReference type="ARBA" id="ARBA00006679"/>
    </source>
</evidence>
<evidence type="ECO:0000256" key="3">
    <source>
        <dbReference type="ARBA" id="ARBA00022475"/>
    </source>
</evidence>
<dbReference type="RefSeq" id="WP_302109850.1">
    <property type="nucleotide sequence ID" value="NZ_JAUKTR010000003.1"/>
</dbReference>
<protein>
    <submittedName>
        <fullName evidence="8">DoxX family protein</fullName>
    </submittedName>
</protein>
<evidence type="ECO:0000256" key="4">
    <source>
        <dbReference type="ARBA" id="ARBA00022692"/>
    </source>
</evidence>
<keyword evidence="3" id="KW-1003">Cell membrane</keyword>
<dbReference type="Pfam" id="PF07681">
    <property type="entry name" value="DoxX"/>
    <property type="match status" value="1"/>
</dbReference>
<comment type="caution">
    <text evidence="8">The sequence shown here is derived from an EMBL/GenBank/DDBJ whole genome shotgun (WGS) entry which is preliminary data.</text>
</comment>
<keyword evidence="9" id="KW-1185">Reference proteome</keyword>
<dbReference type="PANTHER" id="PTHR33452:SF1">
    <property type="entry name" value="INNER MEMBRANE PROTEIN YPHA-RELATED"/>
    <property type="match status" value="1"/>
</dbReference>
<dbReference type="Proteomes" id="UP001169063">
    <property type="component" value="Unassembled WGS sequence"/>
</dbReference>
<feature type="transmembrane region" description="Helical" evidence="7">
    <location>
        <begin position="109"/>
        <end position="132"/>
    </location>
</feature>
<proteinExistence type="inferred from homology"/>
<organism evidence="8 9">
    <name type="scientific">Peiella sedimenti</name>
    <dbReference type="NCBI Taxonomy" id="3061083"/>
    <lineage>
        <taxon>Bacteria</taxon>
        <taxon>Pseudomonadati</taxon>
        <taxon>Pseudomonadota</taxon>
        <taxon>Alphaproteobacteria</taxon>
        <taxon>Caulobacterales</taxon>
        <taxon>Caulobacteraceae</taxon>
        <taxon>Peiella</taxon>
    </lineage>
</organism>
<dbReference type="PANTHER" id="PTHR33452">
    <property type="entry name" value="OXIDOREDUCTASE CATD-RELATED"/>
    <property type="match status" value="1"/>
</dbReference>
<evidence type="ECO:0000256" key="1">
    <source>
        <dbReference type="ARBA" id="ARBA00004651"/>
    </source>
</evidence>
<evidence type="ECO:0000313" key="8">
    <source>
        <dbReference type="EMBL" id="MDO1559420.1"/>
    </source>
</evidence>
<comment type="similarity">
    <text evidence="2">Belongs to the DoxX family.</text>
</comment>
<name>A0ABT8SLI5_9CAUL</name>
<dbReference type="InterPro" id="IPR051907">
    <property type="entry name" value="DoxX-like_oxidoreductase"/>
</dbReference>
<evidence type="ECO:0000313" key="9">
    <source>
        <dbReference type="Proteomes" id="UP001169063"/>
    </source>
</evidence>
<evidence type="ECO:0000256" key="5">
    <source>
        <dbReference type="ARBA" id="ARBA00022989"/>
    </source>
</evidence>
<sequence length="139" mass="15138">MNWIDPVGFSRFQGLALLALRLFLGAFLIYGVWDNITDASRMAEFAQFLGSLNCPMPNLAAPVSVWAQFLIGVSLIAGLLTRWAGVLLAINFAVAFPLIQPTGASFRDLYPPMVLIFIGLVFAAFGSGPYAVDRLLGRR</sequence>
<keyword evidence="4 7" id="KW-0812">Transmembrane</keyword>
<keyword evidence="6 7" id="KW-0472">Membrane</keyword>
<accession>A0ABT8SLI5</accession>
<evidence type="ECO:0000256" key="6">
    <source>
        <dbReference type="ARBA" id="ARBA00023136"/>
    </source>
</evidence>
<comment type="subcellular location">
    <subcellularLocation>
        <location evidence="1">Cell membrane</location>
        <topology evidence="1">Multi-pass membrane protein</topology>
    </subcellularLocation>
</comment>
<gene>
    <name evidence="8" type="ORF">Q0812_08265</name>
</gene>
<dbReference type="EMBL" id="JAUKTR010000003">
    <property type="protein sequence ID" value="MDO1559420.1"/>
    <property type="molecule type" value="Genomic_DNA"/>
</dbReference>